<keyword evidence="4 10" id="KW-0347">Helicase</keyword>
<evidence type="ECO:0000256" key="7">
    <source>
        <dbReference type="SAM" id="MobiDB-lite"/>
    </source>
</evidence>
<dbReference type="SUPFAM" id="SSF52540">
    <property type="entry name" value="P-loop containing nucleoside triphosphate hydrolases"/>
    <property type="match status" value="1"/>
</dbReference>
<dbReference type="GO" id="GO:0003724">
    <property type="term" value="F:RNA helicase activity"/>
    <property type="evidence" value="ECO:0007669"/>
    <property type="project" value="UniProtKB-EC"/>
</dbReference>
<dbReference type="SMART" id="SM00847">
    <property type="entry name" value="HA2"/>
    <property type="match status" value="1"/>
</dbReference>
<dbReference type="Pfam" id="PF00271">
    <property type="entry name" value="Helicase_C"/>
    <property type="match status" value="1"/>
</dbReference>
<dbReference type="CDD" id="cd17917">
    <property type="entry name" value="DEXHc_RHA-like"/>
    <property type="match status" value="1"/>
</dbReference>
<evidence type="ECO:0000259" key="8">
    <source>
        <dbReference type="PROSITE" id="PS51192"/>
    </source>
</evidence>
<dbReference type="PANTHER" id="PTHR18934:SF118">
    <property type="entry name" value="ATP-DEPENDENT RNA HELICASE DHX33"/>
    <property type="match status" value="1"/>
</dbReference>
<dbReference type="InterPro" id="IPR014001">
    <property type="entry name" value="Helicase_ATP-bd"/>
</dbReference>
<feature type="domain" description="Helicase ATP-binding" evidence="8">
    <location>
        <begin position="148"/>
        <end position="338"/>
    </location>
</feature>
<dbReference type="Gene3D" id="1.20.120.1080">
    <property type="match status" value="1"/>
</dbReference>
<evidence type="ECO:0000256" key="4">
    <source>
        <dbReference type="ARBA" id="ARBA00022806"/>
    </source>
</evidence>
<dbReference type="GO" id="GO:0005730">
    <property type="term" value="C:nucleolus"/>
    <property type="evidence" value="ECO:0007669"/>
    <property type="project" value="TreeGrafter"/>
</dbReference>
<dbReference type="InterPro" id="IPR011709">
    <property type="entry name" value="DEAD-box_helicase_OB_fold"/>
</dbReference>
<keyword evidence="3" id="KW-0378">Hydrolase</keyword>
<accession>A0A9P7B594</accession>
<dbReference type="SMART" id="SM00490">
    <property type="entry name" value="HELICc"/>
    <property type="match status" value="1"/>
</dbReference>
<dbReference type="SMART" id="SM00487">
    <property type="entry name" value="DEXDc"/>
    <property type="match status" value="1"/>
</dbReference>
<dbReference type="Pfam" id="PF21010">
    <property type="entry name" value="HA2_C"/>
    <property type="match status" value="1"/>
</dbReference>
<dbReference type="InterPro" id="IPR048333">
    <property type="entry name" value="HA2_WH"/>
</dbReference>
<dbReference type="GO" id="GO:0016787">
    <property type="term" value="F:hydrolase activity"/>
    <property type="evidence" value="ECO:0007669"/>
    <property type="project" value="UniProtKB-KW"/>
</dbReference>
<evidence type="ECO:0000256" key="1">
    <source>
        <dbReference type="ARBA" id="ARBA00012552"/>
    </source>
</evidence>
<dbReference type="InterPro" id="IPR027417">
    <property type="entry name" value="P-loop_NTPase"/>
</dbReference>
<dbReference type="Proteomes" id="UP000777482">
    <property type="component" value="Unassembled WGS sequence"/>
</dbReference>
<dbReference type="InterPro" id="IPR007502">
    <property type="entry name" value="Helicase-assoc_dom"/>
</dbReference>
<comment type="catalytic activity">
    <reaction evidence="6">
        <text>ATP + H2O = ADP + phosphate + H(+)</text>
        <dbReference type="Rhea" id="RHEA:13065"/>
        <dbReference type="ChEBI" id="CHEBI:15377"/>
        <dbReference type="ChEBI" id="CHEBI:15378"/>
        <dbReference type="ChEBI" id="CHEBI:30616"/>
        <dbReference type="ChEBI" id="CHEBI:43474"/>
        <dbReference type="ChEBI" id="CHEBI:456216"/>
        <dbReference type="EC" id="3.6.4.13"/>
    </reaction>
</comment>
<reference evidence="10 11" key="1">
    <citation type="submission" date="2020-11" db="EMBL/GenBank/DDBJ databases">
        <title>Kefir isolates.</title>
        <authorList>
            <person name="Marcisauskas S."/>
            <person name="Kim Y."/>
            <person name="Blasche S."/>
        </authorList>
    </citation>
    <scope>NUCLEOTIDE SEQUENCE [LARGE SCALE GENOMIC DNA]</scope>
    <source>
        <strain evidence="10 11">KR</strain>
    </source>
</reference>
<dbReference type="CDD" id="cd18791">
    <property type="entry name" value="SF2_C_RHA"/>
    <property type="match status" value="1"/>
</dbReference>
<dbReference type="Pfam" id="PF07717">
    <property type="entry name" value="OB_NTP_bind"/>
    <property type="match status" value="1"/>
</dbReference>
<evidence type="ECO:0000313" key="10">
    <source>
        <dbReference type="EMBL" id="KAG0659288.1"/>
    </source>
</evidence>
<organism evidence="10 11">
    <name type="scientific">Rhodotorula mucilaginosa</name>
    <name type="common">Yeast</name>
    <name type="synonym">Rhodotorula rubra</name>
    <dbReference type="NCBI Taxonomy" id="5537"/>
    <lineage>
        <taxon>Eukaryota</taxon>
        <taxon>Fungi</taxon>
        <taxon>Dikarya</taxon>
        <taxon>Basidiomycota</taxon>
        <taxon>Pucciniomycotina</taxon>
        <taxon>Microbotryomycetes</taxon>
        <taxon>Sporidiobolales</taxon>
        <taxon>Sporidiobolaceae</taxon>
        <taxon>Rhodotorula</taxon>
    </lineage>
</organism>
<dbReference type="PANTHER" id="PTHR18934">
    <property type="entry name" value="ATP-DEPENDENT RNA HELICASE"/>
    <property type="match status" value="1"/>
</dbReference>
<dbReference type="Pfam" id="PF04408">
    <property type="entry name" value="WHD_HA2"/>
    <property type="match status" value="1"/>
</dbReference>
<dbReference type="GO" id="GO:0005524">
    <property type="term" value="F:ATP binding"/>
    <property type="evidence" value="ECO:0007669"/>
    <property type="project" value="UniProtKB-KW"/>
</dbReference>
<protein>
    <recommendedName>
        <fullName evidence="1">RNA helicase</fullName>
        <ecNumber evidence="1">3.6.4.13</ecNumber>
    </recommendedName>
</protein>
<evidence type="ECO:0000313" key="11">
    <source>
        <dbReference type="Proteomes" id="UP000777482"/>
    </source>
</evidence>
<dbReference type="EC" id="3.6.4.13" evidence="1"/>
<dbReference type="InterPro" id="IPR001650">
    <property type="entry name" value="Helicase_C-like"/>
</dbReference>
<feature type="domain" description="Helicase C-terminal" evidence="9">
    <location>
        <begin position="363"/>
        <end position="543"/>
    </location>
</feature>
<evidence type="ECO:0000256" key="6">
    <source>
        <dbReference type="ARBA" id="ARBA00047984"/>
    </source>
</evidence>
<evidence type="ECO:0000256" key="2">
    <source>
        <dbReference type="ARBA" id="ARBA00022741"/>
    </source>
</evidence>
<evidence type="ECO:0000256" key="5">
    <source>
        <dbReference type="ARBA" id="ARBA00022840"/>
    </source>
</evidence>
<feature type="region of interest" description="Disordered" evidence="7">
    <location>
        <begin position="1"/>
        <end position="73"/>
    </location>
</feature>
<sequence length="799" mass="87523">MPRKLRFDEEGQAAPAAAPAPAATPPPAPPPLAVDDTASTSTASPSTTTAAGSKGKRTSGQLANGNGNGTPKKRKLVVFDEEAEEEAAKLRALGDAATTTNGTPKRRTLWNAEQKRKAKDEAIRLMPGRKALPVYAGEFQVDKAAGRLCGIRENDTVIVLAETGSGKTTQIPQFLLRSDTPCERPRVVCTQPRRVAAISLAQRVATEAGVPLGGLVGYTVRFDDRSSRATRLKYATDGALLAEMLSDRDLDAYDVVVLDEAHERSLRTDMLMGFLKDIQKRRKAKVAAYAKKGKQVEHEAEADGQREPTELKIVVMSATIDAKRFSEFFDNAPVLYISGRQHKVAVKYTSTPQDDFLDSALKTVFQIHAKYPPGSILVFLPGQEEIESLAASIRAYLPDLETTLPDKAQVTVLPLYAKLPAVEQAKAFVSPAPNERKIILSTNIAETSVTIPGVRFVVDCGLAKEKRYHAGTGIDSLVVESISQSSAKQRAGRAGRETDGWCFRLYTECAYEQMEKRSQPEIQRVSLSFALLHLLAAGQEDVFRFEYMDRPSKESIIGALLTLHGLEALDKQGRITPLGRKMAQLPLEPVYARVLLASFAEGCPREIIDLVSLLGSRDQLIINTASTREQATAARQKFIHRTGDHMMLLNILRAYEELDGKDERKAWCMDNFVSFKAIQSVLDARKQLRERVERLGLGDWEESVGDDAEPVLNALVGGLFANTALLQEDGSYRHTLTKQNVAIHPSSTLHNKKAPAIVYDELVLTTKTYARGVSSVPPKAIRQKAPSVFNSSRPLAGEE</sequence>
<keyword evidence="2" id="KW-0547">Nucleotide-binding</keyword>
<evidence type="ECO:0000256" key="3">
    <source>
        <dbReference type="ARBA" id="ARBA00022801"/>
    </source>
</evidence>
<dbReference type="OrthoDB" id="10253254at2759"/>
<dbReference type="FunFam" id="3.40.50.300:FF:000145">
    <property type="entry name" value="probable ATP-dependent RNA helicase DHX40"/>
    <property type="match status" value="1"/>
</dbReference>
<keyword evidence="11" id="KW-1185">Reference proteome</keyword>
<dbReference type="InterPro" id="IPR011545">
    <property type="entry name" value="DEAD/DEAH_box_helicase_dom"/>
</dbReference>
<name>A0A9P7B594_RHOMI</name>
<feature type="compositionally biased region" description="Low complexity" evidence="7">
    <location>
        <begin position="37"/>
        <end position="51"/>
    </location>
</feature>
<proteinExistence type="predicted"/>
<comment type="caution">
    <text evidence="10">The sequence shown here is derived from an EMBL/GenBank/DDBJ whole genome shotgun (WGS) entry which is preliminary data.</text>
</comment>
<dbReference type="PROSITE" id="PS51194">
    <property type="entry name" value="HELICASE_CTER"/>
    <property type="match status" value="1"/>
</dbReference>
<dbReference type="Gene3D" id="3.40.50.300">
    <property type="entry name" value="P-loop containing nucleotide triphosphate hydrolases"/>
    <property type="match status" value="2"/>
</dbReference>
<dbReference type="GO" id="GO:0003725">
    <property type="term" value="F:double-stranded RNA binding"/>
    <property type="evidence" value="ECO:0007669"/>
    <property type="project" value="TreeGrafter"/>
</dbReference>
<dbReference type="AlphaFoldDB" id="A0A9P7B594"/>
<feature type="compositionally biased region" description="Pro residues" evidence="7">
    <location>
        <begin position="22"/>
        <end position="32"/>
    </location>
</feature>
<dbReference type="GO" id="GO:0045943">
    <property type="term" value="P:positive regulation of transcription by RNA polymerase I"/>
    <property type="evidence" value="ECO:0007669"/>
    <property type="project" value="TreeGrafter"/>
</dbReference>
<dbReference type="PROSITE" id="PS51192">
    <property type="entry name" value="HELICASE_ATP_BIND_1"/>
    <property type="match status" value="1"/>
</dbReference>
<dbReference type="EMBL" id="PUHQ01000055">
    <property type="protein sequence ID" value="KAG0659288.1"/>
    <property type="molecule type" value="Genomic_DNA"/>
</dbReference>
<gene>
    <name evidence="10" type="primary">DHR2</name>
    <name evidence="10" type="ORF">C6P46_005218</name>
</gene>
<keyword evidence="5" id="KW-0067">ATP-binding</keyword>
<dbReference type="Pfam" id="PF00270">
    <property type="entry name" value="DEAD"/>
    <property type="match status" value="1"/>
</dbReference>
<evidence type="ECO:0000259" key="9">
    <source>
        <dbReference type="PROSITE" id="PS51194"/>
    </source>
</evidence>